<organism evidence="9 10">
    <name type="scientific">Sporomusa termitida</name>
    <dbReference type="NCBI Taxonomy" id="2377"/>
    <lineage>
        <taxon>Bacteria</taxon>
        <taxon>Bacillati</taxon>
        <taxon>Bacillota</taxon>
        <taxon>Negativicutes</taxon>
        <taxon>Selenomonadales</taxon>
        <taxon>Sporomusaceae</taxon>
        <taxon>Sporomusa</taxon>
    </lineage>
</organism>
<keyword evidence="10" id="KW-1185">Reference proteome</keyword>
<feature type="transmembrane region" description="Helical" evidence="8">
    <location>
        <begin position="247"/>
        <end position="274"/>
    </location>
</feature>
<feature type="transmembrane region" description="Helical" evidence="8">
    <location>
        <begin position="100"/>
        <end position="120"/>
    </location>
</feature>
<feature type="transmembrane region" description="Helical" evidence="8">
    <location>
        <begin position="155"/>
        <end position="180"/>
    </location>
</feature>
<comment type="similarity">
    <text evidence="2">Belongs to the binding-protein-dependent transport system permease family. FecCD subfamily.</text>
</comment>
<dbReference type="RefSeq" id="WP_246105439.1">
    <property type="nucleotide sequence ID" value="NZ_CP036259.1"/>
</dbReference>
<feature type="transmembrane region" description="Helical" evidence="8">
    <location>
        <begin position="204"/>
        <end position="226"/>
    </location>
</feature>
<dbReference type="GO" id="GO:0033214">
    <property type="term" value="P:siderophore-iron import into cell"/>
    <property type="evidence" value="ECO:0007669"/>
    <property type="project" value="TreeGrafter"/>
</dbReference>
<evidence type="ECO:0000256" key="1">
    <source>
        <dbReference type="ARBA" id="ARBA00004651"/>
    </source>
</evidence>
<evidence type="ECO:0000256" key="5">
    <source>
        <dbReference type="ARBA" id="ARBA00022692"/>
    </source>
</evidence>
<dbReference type="Gene3D" id="1.10.3470.10">
    <property type="entry name" value="ABC transporter involved in vitamin B12 uptake, BtuC"/>
    <property type="match status" value="1"/>
</dbReference>
<dbReference type="FunFam" id="1.10.3470.10:FF:000001">
    <property type="entry name" value="Vitamin B12 ABC transporter permease BtuC"/>
    <property type="match status" value="1"/>
</dbReference>
<evidence type="ECO:0000256" key="6">
    <source>
        <dbReference type="ARBA" id="ARBA00022989"/>
    </source>
</evidence>
<reference evidence="9 10" key="1">
    <citation type="submission" date="2019-02" db="EMBL/GenBank/DDBJ databases">
        <title>Closed genome of Sporomusa termitida DSM 4440.</title>
        <authorList>
            <person name="Poehlein A."/>
            <person name="Daniel R."/>
        </authorList>
    </citation>
    <scope>NUCLEOTIDE SEQUENCE [LARGE SCALE GENOMIC DNA]</scope>
    <source>
        <strain evidence="9 10">DSM 4440</strain>
    </source>
</reference>
<keyword evidence="5 8" id="KW-0812">Transmembrane</keyword>
<evidence type="ECO:0000256" key="3">
    <source>
        <dbReference type="ARBA" id="ARBA00022448"/>
    </source>
</evidence>
<comment type="subcellular location">
    <subcellularLocation>
        <location evidence="1">Cell membrane</location>
        <topology evidence="1">Multi-pass membrane protein</topology>
    </subcellularLocation>
</comment>
<evidence type="ECO:0000313" key="10">
    <source>
        <dbReference type="Proteomes" id="UP000320776"/>
    </source>
</evidence>
<dbReference type="InterPro" id="IPR037294">
    <property type="entry name" value="ABC_BtuC-like"/>
</dbReference>
<dbReference type="Proteomes" id="UP000320776">
    <property type="component" value="Chromosome"/>
</dbReference>
<dbReference type="CDD" id="cd06550">
    <property type="entry name" value="TM_ABC_iron-siderophores_like"/>
    <property type="match status" value="1"/>
</dbReference>
<evidence type="ECO:0000256" key="7">
    <source>
        <dbReference type="ARBA" id="ARBA00023136"/>
    </source>
</evidence>
<dbReference type="Pfam" id="PF01032">
    <property type="entry name" value="FecCD"/>
    <property type="match status" value="1"/>
</dbReference>
<dbReference type="KEGG" id="sted:SPTER_03470"/>
<dbReference type="GO" id="GO:0005886">
    <property type="term" value="C:plasma membrane"/>
    <property type="evidence" value="ECO:0007669"/>
    <property type="project" value="UniProtKB-SubCell"/>
</dbReference>
<feature type="transmembrane region" description="Helical" evidence="8">
    <location>
        <begin position="71"/>
        <end position="88"/>
    </location>
</feature>
<dbReference type="EMBL" id="CP036259">
    <property type="protein sequence ID" value="QDR79088.1"/>
    <property type="molecule type" value="Genomic_DNA"/>
</dbReference>
<accession>A0A517DP44</accession>
<keyword evidence="3" id="KW-0813">Transport</keyword>
<sequence length="342" mass="36382">MNKWSNRTKWSLLVAVCILTAVGSLCFGQTFYSPGTVYSAIVAGGTDFRSGDYTKQAEAYAVIWHIRLPRIIAGLLVGAALAVAGAVMQGIFSNPLAEPGIIGLSSGASLGAVIAIALGITGVSLYVMPLFAVIGAVLALAIILLLAVRQGRIPVMVLLLAGVAVNSFTGALTNAVLMVLNEQRLREYLFWIVGGLDYRRWEHITLAIGPILAAVIILFLMARHLNILALGETEARSVGLHVIRYRLIFLGLAATATAAAVCISGSIGFVGLVIPHMMRFIVGPDHRQLLPACTLAGGTFLVACDTLGRSLFGVIEIRVGIITALLGAPYFLYLLRRSQRKE</sequence>
<keyword evidence="7 8" id="KW-0472">Membrane</keyword>
<dbReference type="PANTHER" id="PTHR30472:SF25">
    <property type="entry name" value="ABC TRANSPORTER PERMEASE PROTEIN MJ0876-RELATED"/>
    <property type="match status" value="1"/>
</dbReference>
<dbReference type="SUPFAM" id="SSF81345">
    <property type="entry name" value="ABC transporter involved in vitamin B12 uptake, BtuC"/>
    <property type="match status" value="1"/>
</dbReference>
<gene>
    <name evidence="9" type="primary">hmuU_3</name>
    <name evidence="9" type="ORF">SPTER_03470</name>
</gene>
<dbReference type="InterPro" id="IPR000522">
    <property type="entry name" value="ABC_transptr_permease_BtuC"/>
</dbReference>
<proteinExistence type="inferred from homology"/>
<protein>
    <submittedName>
        <fullName evidence="9">Hemin transport system permease protein HmuU</fullName>
    </submittedName>
</protein>
<keyword evidence="6 8" id="KW-1133">Transmembrane helix</keyword>
<name>A0A517DP44_9FIRM</name>
<evidence type="ECO:0000313" key="9">
    <source>
        <dbReference type="EMBL" id="QDR79088.1"/>
    </source>
</evidence>
<evidence type="ECO:0000256" key="2">
    <source>
        <dbReference type="ARBA" id="ARBA00007935"/>
    </source>
</evidence>
<dbReference type="PANTHER" id="PTHR30472">
    <property type="entry name" value="FERRIC ENTEROBACTIN TRANSPORT SYSTEM PERMEASE PROTEIN"/>
    <property type="match status" value="1"/>
</dbReference>
<dbReference type="AlphaFoldDB" id="A0A517DP44"/>
<evidence type="ECO:0000256" key="4">
    <source>
        <dbReference type="ARBA" id="ARBA00022475"/>
    </source>
</evidence>
<keyword evidence="4" id="KW-1003">Cell membrane</keyword>
<feature type="transmembrane region" description="Helical" evidence="8">
    <location>
        <begin position="317"/>
        <end position="335"/>
    </location>
</feature>
<dbReference type="GO" id="GO:0022857">
    <property type="term" value="F:transmembrane transporter activity"/>
    <property type="evidence" value="ECO:0007669"/>
    <property type="project" value="InterPro"/>
</dbReference>
<evidence type="ECO:0000256" key="8">
    <source>
        <dbReference type="SAM" id="Phobius"/>
    </source>
</evidence>
<feature type="transmembrane region" description="Helical" evidence="8">
    <location>
        <begin position="126"/>
        <end position="148"/>
    </location>
</feature>